<evidence type="ECO:0000259" key="1">
    <source>
        <dbReference type="PROSITE" id="PS00028"/>
    </source>
</evidence>
<name>A0A4S8UX46_AURPU</name>
<comment type="caution">
    <text evidence="2">The sequence shown here is derived from an EMBL/GenBank/DDBJ whole genome shotgun (WGS) entry which is preliminary data.</text>
</comment>
<dbReference type="AlphaFoldDB" id="A0A4S8UX46"/>
<gene>
    <name evidence="2" type="ORF">D6D24_10783</name>
</gene>
<feature type="domain" description="C2H2-type" evidence="1">
    <location>
        <begin position="57"/>
        <end position="80"/>
    </location>
</feature>
<dbReference type="InterPro" id="IPR013087">
    <property type="entry name" value="Znf_C2H2_type"/>
</dbReference>
<evidence type="ECO:0000313" key="2">
    <source>
        <dbReference type="EMBL" id="THW02490.1"/>
    </source>
</evidence>
<dbReference type="Proteomes" id="UP000308014">
    <property type="component" value="Unassembled WGS sequence"/>
</dbReference>
<protein>
    <recommendedName>
        <fullName evidence="1">C2H2-type domain-containing protein</fullName>
    </recommendedName>
</protein>
<dbReference type="PROSITE" id="PS00028">
    <property type="entry name" value="ZINC_FINGER_C2H2_1"/>
    <property type="match status" value="1"/>
</dbReference>
<dbReference type="EMBL" id="QZAJ01001294">
    <property type="protein sequence ID" value="THW02490.1"/>
    <property type="molecule type" value="Genomic_DNA"/>
</dbReference>
<proteinExistence type="predicted"/>
<accession>A0A4S8UX46</accession>
<sequence length="83" mass="9625">MTRDEDYLDQQHIGAVGVRPRVKVCRWNGCTVGPHRDRAEMRNRLWHRTPDARPWFCNGGCGASFKHRYTRAAHHSVCAHEQA</sequence>
<organism evidence="2 3">
    <name type="scientific">Aureobasidium pullulans</name>
    <name type="common">Black yeast</name>
    <name type="synonym">Pullularia pullulans</name>
    <dbReference type="NCBI Taxonomy" id="5580"/>
    <lineage>
        <taxon>Eukaryota</taxon>
        <taxon>Fungi</taxon>
        <taxon>Dikarya</taxon>
        <taxon>Ascomycota</taxon>
        <taxon>Pezizomycotina</taxon>
        <taxon>Dothideomycetes</taxon>
        <taxon>Dothideomycetidae</taxon>
        <taxon>Dothideales</taxon>
        <taxon>Saccotheciaceae</taxon>
        <taxon>Aureobasidium</taxon>
    </lineage>
</organism>
<evidence type="ECO:0000313" key="3">
    <source>
        <dbReference type="Proteomes" id="UP000308014"/>
    </source>
</evidence>
<reference evidence="2 3" key="1">
    <citation type="submission" date="2018-10" db="EMBL/GenBank/DDBJ databases">
        <title>Fifty Aureobasidium pullulans genomes reveal a recombining polyextremotolerant generalist.</title>
        <authorList>
            <person name="Gostincar C."/>
            <person name="Turk M."/>
            <person name="Zajc J."/>
            <person name="Gunde-Cimerman N."/>
        </authorList>
    </citation>
    <scope>NUCLEOTIDE SEQUENCE [LARGE SCALE GENOMIC DNA]</scope>
    <source>
        <strain evidence="2 3">EXF-11318</strain>
    </source>
</reference>